<keyword evidence="9" id="KW-0325">Glycoprotein</keyword>
<dbReference type="FunFam" id="1.20.1250.20:FF:000083">
    <property type="entry name" value="synaptic vesicular amine transporter isoform X1"/>
    <property type="match status" value="1"/>
</dbReference>
<evidence type="ECO:0000256" key="13">
    <source>
        <dbReference type="SAM" id="Phobius"/>
    </source>
</evidence>
<dbReference type="EMBL" id="JACASE010000006">
    <property type="protein sequence ID" value="KAF6458842.1"/>
    <property type="molecule type" value="Genomic_DNA"/>
</dbReference>
<feature type="transmembrane region" description="Helical" evidence="13">
    <location>
        <begin position="392"/>
        <end position="413"/>
    </location>
</feature>
<dbReference type="GO" id="GO:0005335">
    <property type="term" value="F:serotonin:sodium:chloride symporter activity"/>
    <property type="evidence" value="ECO:0007669"/>
    <property type="project" value="TreeGrafter"/>
</dbReference>
<keyword evidence="7" id="KW-0770">Synapse</keyword>
<dbReference type="Gene3D" id="1.20.1250.20">
    <property type="entry name" value="MFS general substrate transporter like domains"/>
    <property type="match status" value="2"/>
</dbReference>
<sequence length="516" mass="55766">MALSEWALPRRLLETRHSRRLILFIVFLALLLDNMLLTVVVPIIPSYLYSITHEKNATEIQTAKPPLTASSSGSFQSIFSYYDNSTMATRNSTGDLQAGLLPKVTTQRMVTNTSTAPSNCPSEDKDLLNENVQVGLLFASKATVQLLTNPFIGLLTNRIGYPIPMFAGFCIMFVSTIMFAFSSSYAFLLIARSLQGIGSSCSSVAGMGMLASVYTDDEERGNAMGIALGGLAMGVLVGPPFGSVFYEFVGKTAPFLVLAALVLLDGAIQLFVLQPSRVQPESQKGTPLTTLLKDPYILIAAGSICFANMGIAILEPALPIWMMETMCSRKWQLGIAFLPASISYLIGTNIFGILAHKMGRWLCALLGMIIVGISILSIPFAKNIYGLIAPNFGVGFAIGMVDSSMMPIMGYLVDLRHVSVYGSVYAIADVAFCMGYAIGPSAGGAVAKAIGFPWLMTIIGIIDILFAPLCFFLRSPPAKEEKMAILMDHNCPIKTKMYTQNNIQSYPLGDEDTESD</sequence>
<dbReference type="PANTHER" id="PTHR23506">
    <property type="entry name" value="GH10249P"/>
    <property type="match status" value="1"/>
</dbReference>
<keyword evidence="6 13" id="KW-1133">Transmembrane helix</keyword>
<dbReference type="OrthoDB" id="5086884at2759"/>
<dbReference type="GO" id="GO:0015842">
    <property type="term" value="P:aminergic neurotransmitter loading into synaptic vesicle"/>
    <property type="evidence" value="ECO:0007669"/>
    <property type="project" value="TreeGrafter"/>
</dbReference>
<dbReference type="InterPro" id="IPR036259">
    <property type="entry name" value="MFS_trans_sf"/>
</dbReference>
<comment type="caution">
    <text evidence="15">The sequence shown here is derived from an EMBL/GenBank/DDBJ whole genome shotgun (WGS) entry which is preliminary data.</text>
</comment>
<dbReference type="FunFam" id="1.20.1250.20:FF:000116">
    <property type="entry name" value="synaptic vesicular amine transporter isoform X2"/>
    <property type="match status" value="1"/>
</dbReference>
<dbReference type="Proteomes" id="UP000593571">
    <property type="component" value="Unassembled WGS sequence"/>
</dbReference>
<evidence type="ECO:0000256" key="12">
    <source>
        <dbReference type="ARBA" id="ARBA00048115"/>
    </source>
</evidence>
<feature type="transmembrane region" description="Helical" evidence="13">
    <location>
        <begin position="166"/>
        <end position="190"/>
    </location>
</feature>
<dbReference type="InterPro" id="IPR011701">
    <property type="entry name" value="MFS"/>
</dbReference>
<evidence type="ECO:0000256" key="7">
    <source>
        <dbReference type="ARBA" id="ARBA00023018"/>
    </source>
</evidence>
<comment type="similarity">
    <text evidence="2">Belongs to the major facilitator superfamily. Vesicular transporter family.</text>
</comment>
<evidence type="ECO:0000313" key="15">
    <source>
        <dbReference type="EMBL" id="KAF6458842.1"/>
    </source>
</evidence>
<comment type="subcellular location">
    <subcellularLocation>
        <location evidence="1">Cytoplasmic vesicle</location>
        <location evidence="1">Secretory vesicle</location>
        <location evidence="1">Synaptic vesicle membrane</location>
        <topology evidence="1">Multi-pass membrane protein</topology>
    </subcellularLocation>
</comment>
<dbReference type="GO" id="GO:0030672">
    <property type="term" value="C:synaptic vesicle membrane"/>
    <property type="evidence" value="ECO:0007669"/>
    <property type="project" value="UniProtKB-SubCell"/>
</dbReference>
<comment type="catalytic activity">
    <reaction evidence="12">
        <text>serotonin(in) + 2 H(+)(out) = serotonin(out) + 2 H(+)(in)</text>
        <dbReference type="Rhea" id="RHEA:73743"/>
        <dbReference type="ChEBI" id="CHEBI:15378"/>
        <dbReference type="ChEBI" id="CHEBI:350546"/>
    </reaction>
    <physiologicalReaction direction="left-to-right" evidence="12">
        <dbReference type="Rhea" id="RHEA:73744"/>
    </physiologicalReaction>
</comment>
<evidence type="ECO:0000256" key="9">
    <source>
        <dbReference type="ARBA" id="ARBA00023180"/>
    </source>
</evidence>
<dbReference type="InterPro" id="IPR050930">
    <property type="entry name" value="MFS_Vesicular_Transporter"/>
</dbReference>
<feature type="transmembrane region" description="Helical" evidence="13">
    <location>
        <begin position="134"/>
        <end position="154"/>
    </location>
</feature>
<proteinExistence type="inferred from homology"/>
<feature type="transmembrane region" description="Helical" evidence="13">
    <location>
        <begin position="334"/>
        <end position="354"/>
    </location>
</feature>
<dbReference type="Pfam" id="PF07690">
    <property type="entry name" value="MFS_1"/>
    <property type="match status" value="1"/>
</dbReference>
<comment type="catalytic activity">
    <reaction evidence="11">
        <text>dopamine(in) + 2 H(+)(out) = dopamine(out) + 2 H(+)(in)</text>
        <dbReference type="Rhea" id="RHEA:73739"/>
        <dbReference type="ChEBI" id="CHEBI:15378"/>
        <dbReference type="ChEBI" id="CHEBI:59905"/>
    </reaction>
    <physiologicalReaction direction="left-to-right" evidence="11">
        <dbReference type="Rhea" id="RHEA:73740"/>
    </physiologicalReaction>
</comment>
<evidence type="ECO:0000256" key="3">
    <source>
        <dbReference type="ARBA" id="ARBA00022448"/>
    </source>
</evidence>
<accession>A0A7J8GH66</accession>
<feature type="transmembrane region" description="Helical" evidence="13">
    <location>
        <begin position="451"/>
        <end position="473"/>
    </location>
</feature>
<keyword evidence="4 13" id="KW-0812">Transmembrane</keyword>
<organism evidence="15 16">
    <name type="scientific">Rousettus aegyptiacus</name>
    <name type="common">Egyptian fruit bat</name>
    <name type="synonym">Pteropus aegyptiacus</name>
    <dbReference type="NCBI Taxonomy" id="9407"/>
    <lineage>
        <taxon>Eukaryota</taxon>
        <taxon>Metazoa</taxon>
        <taxon>Chordata</taxon>
        <taxon>Craniata</taxon>
        <taxon>Vertebrata</taxon>
        <taxon>Euteleostomi</taxon>
        <taxon>Mammalia</taxon>
        <taxon>Eutheria</taxon>
        <taxon>Laurasiatheria</taxon>
        <taxon>Chiroptera</taxon>
        <taxon>Yinpterochiroptera</taxon>
        <taxon>Pteropodoidea</taxon>
        <taxon>Pteropodidae</taxon>
        <taxon>Rousettinae</taxon>
        <taxon>Rousettus</taxon>
    </lineage>
</organism>
<gene>
    <name evidence="15" type="ORF">HJG63_017705</name>
</gene>
<reference evidence="15 16" key="1">
    <citation type="journal article" date="2020" name="Nature">
        <title>Six reference-quality genomes reveal evolution of bat adaptations.</title>
        <authorList>
            <person name="Jebb D."/>
            <person name="Huang Z."/>
            <person name="Pippel M."/>
            <person name="Hughes G.M."/>
            <person name="Lavrichenko K."/>
            <person name="Devanna P."/>
            <person name="Winkler S."/>
            <person name="Jermiin L.S."/>
            <person name="Skirmuntt E.C."/>
            <person name="Katzourakis A."/>
            <person name="Burkitt-Gray L."/>
            <person name="Ray D.A."/>
            <person name="Sullivan K.A.M."/>
            <person name="Roscito J.G."/>
            <person name="Kirilenko B.M."/>
            <person name="Davalos L.M."/>
            <person name="Corthals A.P."/>
            <person name="Power M.L."/>
            <person name="Jones G."/>
            <person name="Ransome R.D."/>
            <person name="Dechmann D.K.N."/>
            <person name="Locatelli A.G."/>
            <person name="Puechmaille S.J."/>
            <person name="Fedrigo O."/>
            <person name="Jarvis E.D."/>
            <person name="Hiller M."/>
            <person name="Vernes S.C."/>
            <person name="Myers E.W."/>
            <person name="Teeling E.C."/>
        </authorList>
    </citation>
    <scope>NUCLEOTIDE SEQUENCE [LARGE SCALE GENOMIC DNA]</scope>
    <source>
        <strain evidence="15">MRouAeg1</strain>
        <tissue evidence="15">Muscle</tissue>
    </source>
</reference>
<evidence type="ECO:0000259" key="14">
    <source>
        <dbReference type="PROSITE" id="PS50850"/>
    </source>
</evidence>
<protein>
    <submittedName>
        <fullName evidence="15">Solute carrier family 18 member A2</fullName>
    </submittedName>
</protein>
<feature type="transmembrane region" description="Helical" evidence="13">
    <location>
        <begin position="252"/>
        <end position="273"/>
    </location>
</feature>
<evidence type="ECO:0000256" key="4">
    <source>
        <dbReference type="ARBA" id="ARBA00022692"/>
    </source>
</evidence>
<keyword evidence="8 13" id="KW-0472">Membrane</keyword>
<evidence type="ECO:0000256" key="2">
    <source>
        <dbReference type="ARBA" id="ARBA00006829"/>
    </source>
</evidence>
<dbReference type="KEGG" id="ray:107509743"/>
<dbReference type="SUPFAM" id="SSF103473">
    <property type="entry name" value="MFS general substrate transporter"/>
    <property type="match status" value="1"/>
</dbReference>
<feature type="transmembrane region" description="Helical" evidence="13">
    <location>
        <begin position="226"/>
        <end position="246"/>
    </location>
</feature>
<feature type="transmembrane region" description="Helical" evidence="13">
    <location>
        <begin position="361"/>
        <end position="380"/>
    </location>
</feature>
<evidence type="ECO:0000256" key="10">
    <source>
        <dbReference type="ARBA" id="ARBA00023329"/>
    </source>
</evidence>
<dbReference type="CDD" id="cd17384">
    <property type="entry name" value="MFS_SLC18A1_2_VAT1_2"/>
    <property type="match status" value="1"/>
</dbReference>
<dbReference type="AlphaFoldDB" id="A0A7J8GH66"/>
<evidence type="ECO:0000256" key="11">
    <source>
        <dbReference type="ARBA" id="ARBA00034439"/>
    </source>
</evidence>
<feature type="transmembrane region" description="Helical" evidence="13">
    <location>
        <begin position="21"/>
        <end position="44"/>
    </location>
</feature>
<dbReference type="PANTHER" id="PTHR23506:SF30">
    <property type="entry name" value="SYNAPTIC VESICULAR AMINE TRANSPORTER"/>
    <property type="match status" value="1"/>
</dbReference>
<keyword evidence="10" id="KW-0968">Cytoplasmic vesicle</keyword>
<evidence type="ECO:0000256" key="5">
    <source>
        <dbReference type="ARBA" id="ARBA00022775"/>
    </source>
</evidence>
<keyword evidence="5" id="KW-0532">Neurotransmitter transport</keyword>
<dbReference type="InterPro" id="IPR020846">
    <property type="entry name" value="MFS_dom"/>
</dbReference>
<feature type="transmembrane region" description="Helical" evidence="13">
    <location>
        <begin position="196"/>
        <end position="214"/>
    </location>
</feature>
<evidence type="ECO:0000256" key="1">
    <source>
        <dbReference type="ARBA" id="ARBA00004644"/>
    </source>
</evidence>
<evidence type="ECO:0000256" key="8">
    <source>
        <dbReference type="ARBA" id="ARBA00023136"/>
    </source>
</evidence>
<keyword evidence="16" id="KW-1185">Reference proteome</keyword>
<keyword evidence="3" id="KW-0813">Transport</keyword>
<feature type="domain" description="Major facilitator superfamily (MFS) profile" evidence="14">
    <location>
        <begin position="22"/>
        <end position="478"/>
    </location>
</feature>
<evidence type="ECO:0000313" key="16">
    <source>
        <dbReference type="Proteomes" id="UP000593571"/>
    </source>
</evidence>
<dbReference type="GO" id="GO:0043195">
    <property type="term" value="C:terminal bouton"/>
    <property type="evidence" value="ECO:0007669"/>
    <property type="project" value="TreeGrafter"/>
</dbReference>
<feature type="transmembrane region" description="Helical" evidence="13">
    <location>
        <begin position="420"/>
        <end position="439"/>
    </location>
</feature>
<feature type="transmembrane region" description="Helical" evidence="13">
    <location>
        <begin position="294"/>
        <end position="314"/>
    </location>
</feature>
<name>A0A7J8GH66_ROUAE</name>
<evidence type="ECO:0000256" key="6">
    <source>
        <dbReference type="ARBA" id="ARBA00022989"/>
    </source>
</evidence>
<dbReference type="PROSITE" id="PS50850">
    <property type="entry name" value="MFS"/>
    <property type="match status" value="1"/>
</dbReference>